<gene>
    <name evidence="2" type="ORF">F5890DRAFT_1560405</name>
</gene>
<dbReference type="AlphaFoldDB" id="A0AA38UM55"/>
<feature type="compositionally biased region" description="Polar residues" evidence="1">
    <location>
        <begin position="1"/>
        <end position="12"/>
    </location>
</feature>
<organism evidence="2 3">
    <name type="scientific">Lentinula detonsa</name>
    <dbReference type="NCBI Taxonomy" id="2804962"/>
    <lineage>
        <taxon>Eukaryota</taxon>
        <taxon>Fungi</taxon>
        <taxon>Dikarya</taxon>
        <taxon>Basidiomycota</taxon>
        <taxon>Agaricomycotina</taxon>
        <taxon>Agaricomycetes</taxon>
        <taxon>Agaricomycetidae</taxon>
        <taxon>Agaricales</taxon>
        <taxon>Marasmiineae</taxon>
        <taxon>Omphalotaceae</taxon>
        <taxon>Lentinula</taxon>
    </lineage>
</organism>
<reference evidence="2" key="1">
    <citation type="submission" date="2022-08" db="EMBL/GenBank/DDBJ databases">
        <authorList>
            <consortium name="DOE Joint Genome Institute"/>
            <person name="Min B."/>
            <person name="Riley R."/>
            <person name="Sierra-Patev S."/>
            <person name="Naranjo-Ortiz M."/>
            <person name="Looney B."/>
            <person name="Konkel Z."/>
            <person name="Slot J.C."/>
            <person name="Sakamoto Y."/>
            <person name="Steenwyk J.L."/>
            <person name="Rokas A."/>
            <person name="Carro J."/>
            <person name="Camarero S."/>
            <person name="Ferreira P."/>
            <person name="Molpeceres G."/>
            <person name="Ruiz-Duenas F.J."/>
            <person name="Serrano A."/>
            <person name="Henrissat B."/>
            <person name="Drula E."/>
            <person name="Hughes K.W."/>
            <person name="Mata J.L."/>
            <person name="Ishikawa N.K."/>
            <person name="Vargas-Isla R."/>
            <person name="Ushijima S."/>
            <person name="Smith C.A."/>
            <person name="Ahrendt S."/>
            <person name="Andreopoulos W."/>
            <person name="He G."/>
            <person name="Labutti K."/>
            <person name="Lipzen A."/>
            <person name="Ng V."/>
            <person name="Sandor L."/>
            <person name="Barry K."/>
            <person name="Martinez A.T."/>
            <person name="Xiao Y."/>
            <person name="Gibbons J.G."/>
            <person name="Terashima K."/>
            <person name="Hibbett D.S."/>
            <person name="Grigoriev I.V."/>
        </authorList>
    </citation>
    <scope>NUCLEOTIDE SEQUENCE</scope>
    <source>
        <strain evidence="2">TFB7829</strain>
    </source>
</reference>
<dbReference type="Proteomes" id="UP001163850">
    <property type="component" value="Unassembled WGS sequence"/>
</dbReference>
<evidence type="ECO:0000313" key="3">
    <source>
        <dbReference type="Proteomes" id="UP001163850"/>
    </source>
</evidence>
<accession>A0AA38UM55</accession>
<dbReference type="EMBL" id="MU803263">
    <property type="protein sequence ID" value="KAJ3978401.1"/>
    <property type="molecule type" value="Genomic_DNA"/>
</dbReference>
<evidence type="ECO:0000313" key="2">
    <source>
        <dbReference type="EMBL" id="KAJ3978401.1"/>
    </source>
</evidence>
<sequence>MSNRNLRSQHTLSDPAVPSALNPSTRIESEGPSRAPSPKGQGYESALSEPEEAESVGCRDIGGSDDGK</sequence>
<proteinExistence type="predicted"/>
<protein>
    <submittedName>
        <fullName evidence="2">Uncharacterized protein</fullName>
    </submittedName>
</protein>
<comment type="caution">
    <text evidence="2">The sequence shown here is derived from an EMBL/GenBank/DDBJ whole genome shotgun (WGS) entry which is preliminary data.</text>
</comment>
<evidence type="ECO:0000256" key="1">
    <source>
        <dbReference type="SAM" id="MobiDB-lite"/>
    </source>
</evidence>
<feature type="region of interest" description="Disordered" evidence="1">
    <location>
        <begin position="1"/>
        <end position="68"/>
    </location>
</feature>
<name>A0AA38UM55_9AGAR</name>